<dbReference type="PANTHER" id="PTHR47505">
    <property type="entry name" value="DNA UTILIZATION PROTEIN YHGH"/>
    <property type="match status" value="1"/>
</dbReference>
<dbReference type="SUPFAM" id="SSF53271">
    <property type="entry name" value="PRTase-like"/>
    <property type="match status" value="1"/>
</dbReference>
<sequence length="201" mass="21051">MLLATLCPICRRPDGAPCPECVELLEPSPPVPCPDGLVAVHAALRYEGAARLLVAGVKYRDARAAVGWLADAMVAALPADGDIEVVTWAPTTRGRRRRRGFDHSELLARAVARRIRRPSMLLLRRRDGPAQTGRAAAERQQGVEFCGDRRAAGRAVLLVDDVVTTGATLGAAGRALGEAGARQVTGLVAGATPPPSGPPSS</sequence>
<dbReference type="EMBL" id="CP045851">
    <property type="protein sequence ID" value="QGG95793.1"/>
    <property type="molecule type" value="Genomic_DNA"/>
</dbReference>
<dbReference type="KEGG" id="atq:GH723_12180"/>
<protein>
    <submittedName>
        <fullName evidence="3">ComF family protein</fullName>
    </submittedName>
</protein>
<comment type="similarity">
    <text evidence="1">Belongs to the ComF/GntX family.</text>
</comment>
<keyword evidence="4" id="KW-1185">Reference proteome</keyword>
<dbReference type="AlphaFoldDB" id="A0A5Q2RJ22"/>
<evidence type="ECO:0000259" key="2">
    <source>
        <dbReference type="Pfam" id="PF00156"/>
    </source>
</evidence>
<proteinExistence type="inferred from homology"/>
<dbReference type="InterPro" id="IPR000836">
    <property type="entry name" value="PRTase_dom"/>
</dbReference>
<dbReference type="PANTHER" id="PTHR47505:SF1">
    <property type="entry name" value="DNA UTILIZATION PROTEIN YHGH"/>
    <property type="match status" value="1"/>
</dbReference>
<dbReference type="Pfam" id="PF00156">
    <property type="entry name" value="Pribosyltran"/>
    <property type="match status" value="1"/>
</dbReference>
<evidence type="ECO:0000313" key="3">
    <source>
        <dbReference type="EMBL" id="QGG95793.1"/>
    </source>
</evidence>
<organism evidence="3 4">
    <name type="scientific">Actinomarinicola tropica</name>
    <dbReference type="NCBI Taxonomy" id="2789776"/>
    <lineage>
        <taxon>Bacteria</taxon>
        <taxon>Bacillati</taxon>
        <taxon>Actinomycetota</taxon>
        <taxon>Acidimicrobiia</taxon>
        <taxon>Acidimicrobiales</taxon>
        <taxon>Iamiaceae</taxon>
        <taxon>Actinomarinicola</taxon>
    </lineage>
</organism>
<dbReference type="RefSeq" id="WP_153759899.1">
    <property type="nucleotide sequence ID" value="NZ_CP045851.1"/>
</dbReference>
<accession>A0A5Q2RJ22</accession>
<dbReference type="Gene3D" id="3.40.50.2020">
    <property type="match status" value="1"/>
</dbReference>
<dbReference type="InterPro" id="IPR029057">
    <property type="entry name" value="PRTase-like"/>
</dbReference>
<dbReference type="Proteomes" id="UP000334019">
    <property type="component" value="Chromosome"/>
</dbReference>
<name>A0A5Q2RJ22_9ACTN</name>
<dbReference type="InterPro" id="IPR051910">
    <property type="entry name" value="ComF/GntX_DNA_util-trans"/>
</dbReference>
<reference evidence="3 4" key="1">
    <citation type="submission" date="2019-11" db="EMBL/GenBank/DDBJ databases">
        <authorList>
            <person name="He Y."/>
        </authorList>
    </citation>
    <scope>NUCLEOTIDE SEQUENCE [LARGE SCALE GENOMIC DNA]</scope>
    <source>
        <strain evidence="3 4">SCSIO 58843</strain>
    </source>
</reference>
<evidence type="ECO:0000313" key="4">
    <source>
        <dbReference type="Proteomes" id="UP000334019"/>
    </source>
</evidence>
<feature type="domain" description="Phosphoribosyltransferase" evidence="2">
    <location>
        <begin position="106"/>
        <end position="184"/>
    </location>
</feature>
<gene>
    <name evidence="3" type="ORF">GH723_12180</name>
</gene>
<dbReference type="CDD" id="cd06223">
    <property type="entry name" value="PRTases_typeI"/>
    <property type="match status" value="1"/>
</dbReference>
<evidence type="ECO:0000256" key="1">
    <source>
        <dbReference type="ARBA" id="ARBA00008007"/>
    </source>
</evidence>